<dbReference type="AlphaFoldDB" id="A0AAE0KWY6"/>
<evidence type="ECO:0000313" key="2">
    <source>
        <dbReference type="Proteomes" id="UP001190700"/>
    </source>
</evidence>
<reference evidence="1 2" key="1">
    <citation type="journal article" date="2015" name="Genome Biol. Evol.">
        <title>Comparative Genomics of a Bacterivorous Green Alga Reveals Evolutionary Causalities and Consequences of Phago-Mixotrophic Mode of Nutrition.</title>
        <authorList>
            <person name="Burns J.A."/>
            <person name="Paasch A."/>
            <person name="Narechania A."/>
            <person name="Kim E."/>
        </authorList>
    </citation>
    <scope>NUCLEOTIDE SEQUENCE [LARGE SCALE GENOMIC DNA]</scope>
    <source>
        <strain evidence="1 2">PLY_AMNH</strain>
    </source>
</reference>
<comment type="caution">
    <text evidence="1">The sequence shown here is derived from an EMBL/GenBank/DDBJ whole genome shotgun (WGS) entry which is preliminary data.</text>
</comment>
<dbReference type="EMBL" id="LGRX02015019">
    <property type="protein sequence ID" value="KAK3263821.1"/>
    <property type="molecule type" value="Genomic_DNA"/>
</dbReference>
<keyword evidence="2" id="KW-1185">Reference proteome</keyword>
<gene>
    <name evidence="1" type="ORF">CYMTET_27399</name>
</gene>
<protein>
    <submittedName>
        <fullName evidence="1">Uncharacterized protein</fullName>
    </submittedName>
</protein>
<accession>A0AAE0KWY6</accession>
<evidence type="ECO:0000313" key="1">
    <source>
        <dbReference type="EMBL" id="KAK3263821.1"/>
    </source>
</evidence>
<name>A0AAE0KWY6_9CHLO</name>
<sequence length="77" mass="8235">MRCALTKKSVEHFSNSAIKTSTPFAPPASSRPGAKPLSTAGAINLLNSASRNRALYYLEDMGVDVVELDLVKVNVKS</sequence>
<organism evidence="1 2">
    <name type="scientific">Cymbomonas tetramitiformis</name>
    <dbReference type="NCBI Taxonomy" id="36881"/>
    <lineage>
        <taxon>Eukaryota</taxon>
        <taxon>Viridiplantae</taxon>
        <taxon>Chlorophyta</taxon>
        <taxon>Pyramimonadophyceae</taxon>
        <taxon>Pyramimonadales</taxon>
        <taxon>Pyramimonadaceae</taxon>
        <taxon>Cymbomonas</taxon>
    </lineage>
</organism>
<proteinExistence type="predicted"/>
<dbReference type="Proteomes" id="UP001190700">
    <property type="component" value="Unassembled WGS sequence"/>
</dbReference>